<name>A0A0E9XSU1_ANGAN</name>
<accession>A0A0E9XSU1</accession>
<reference evidence="1" key="2">
    <citation type="journal article" date="2015" name="Fish Shellfish Immunol.">
        <title>Early steps in the European eel (Anguilla anguilla)-Vibrio vulnificus interaction in the gills: Role of the RtxA13 toxin.</title>
        <authorList>
            <person name="Callol A."/>
            <person name="Pajuelo D."/>
            <person name="Ebbesson L."/>
            <person name="Teles M."/>
            <person name="MacKenzie S."/>
            <person name="Amaro C."/>
        </authorList>
    </citation>
    <scope>NUCLEOTIDE SEQUENCE</scope>
</reference>
<organism evidence="1">
    <name type="scientific">Anguilla anguilla</name>
    <name type="common">European freshwater eel</name>
    <name type="synonym">Muraena anguilla</name>
    <dbReference type="NCBI Taxonomy" id="7936"/>
    <lineage>
        <taxon>Eukaryota</taxon>
        <taxon>Metazoa</taxon>
        <taxon>Chordata</taxon>
        <taxon>Craniata</taxon>
        <taxon>Vertebrata</taxon>
        <taxon>Euteleostomi</taxon>
        <taxon>Actinopterygii</taxon>
        <taxon>Neopterygii</taxon>
        <taxon>Teleostei</taxon>
        <taxon>Anguilliformes</taxon>
        <taxon>Anguillidae</taxon>
        <taxon>Anguilla</taxon>
    </lineage>
</organism>
<sequence length="62" mass="7270">MAAFKWHQYQYHPLPCCQTFLVSRSPLSAHVQRKSKPPQHFHPLRPPLPRCLRSLLRPLSAI</sequence>
<proteinExistence type="predicted"/>
<dbReference type="EMBL" id="GBXM01003652">
    <property type="protein sequence ID" value="JAI04926.1"/>
    <property type="molecule type" value="Transcribed_RNA"/>
</dbReference>
<dbReference type="AlphaFoldDB" id="A0A0E9XSU1"/>
<protein>
    <submittedName>
        <fullName evidence="1">Uncharacterized protein</fullName>
    </submittedName>
</protein>
<reference evidence="1" key="1">
    <citation type="submission" date="2014-11" db="EMBL/GenBank/DDBJ databases">
        <authorList>
            <person name="Amaro Gonzalez C."/>
        </authorList>
    </citation>
    <scope>NUCLEOTIDE SEQUENCE</scope>
</reference>
<evidence type="ECO:0000313" key="1">
    <source>
        <dbReference type="EMBL" id="JAI04926.1"/>
    </source>
</evidence>